<keyword evidence="2" id="KW-1185">Reference proteome</keyword>
<organism evidence="1 2">
    <name type="scientific">Streptoalloteichus tenebrarius (strain ATCC 17920 / DSM 40477 / JCM 4838 / CBS 697.72 / NBRC 16177 / NCIMB 11028 / NRRL B-12390 / A12253. 1 / ISP 5477)</name>
    <name type="common">Streptomyces tenebrarius</name>
    <dbReference type="NCBI Taxonomy" id="1933"/>
    <lineage>
        <taxon>Bacteria</taxon>
        <taxon>Bacillati</taxon>
        <taxon>Actinomycetota</taxon>
        <taxon>Actinomycetes</taxon>
        <taxon>Pseudonocardiales</taxon>
        <taxon>Pseudonocardiaceae</taxon>
        <taxon>Streptoalloteichus</taxon>
    </lineage>
</organism>
<proteinExistence type="predicted"/>
<comment type="caution">
    <text evidence="1">The sequence shown here is derived from an EMBL/GenBank/DDBJ whole genome shotgun (WGS) entry which is preliminary data.</text>
</comment>
<reference evidence="1 2" key="1">
    <citation type="submission" date="2022-06" db="EMBL/GenBank/DDBJ databases">
        <title>Genomic Encyclopedia of Archaeal and Bacterial Type Strains, Phase II (KMG-II): from individual species to whole genera.</title>
        <authorList>
            <person name="Goeker M."/>
        </authorList>
    </citation>
    <scope>NUCLEOTIDE SEQUENCE [LARGE SCALE GENOMIC DNA]</scope>
    <source>
        <strain evidence="1 2">DSM 40477</strain>
    </source>
</reference>
<dbReference type="EMBL" id="JAMTCP010000071">
    <property type="protein sequence ID" value="MCP2262462.1"/>
    <property type="molecule type" value="Genomic_DNA"/>
</dbReference>
<dbReference type="Proteomes" id="UP001205311">
    <property type="component" value="Unassembled WGS sequence"/>
</dbReference>
<sequence>MTSRDNIVVRTDQATFDEALAFGGIVLPPSATVLGVRDVKGIDQLYVVAIRMPPEAVDTLLAASKFTKPLEKGRSVQHTLPGLEPGENADLVVAEDSLPPGEGRKQKVARHIMVDRTDKTQSTVHLWLFNT</sequence>
<dbReference type="RefSeq" id="WP_253674639.1">
    <property type="nucleotide sequence ID" value="NZ_JAMTCP010000071.1"/>
</dbReference>
<accession>A0ABT1I3U3</accession>
<evidence type="ECO:0000313" key="2">
    <source>
        <dbReference type="Proteomes" id="UP001205311"/>
    </source>
</evidence>
<evidence type="ECO:0000313" key="1">
    <source>
        <dbReference type="EMBL" id="MCP2262462.1"/>
    </source>
</evidence>
<name>A0ABT1I3U3_STRSD</name>
<protein>
    <submittedName>
        <fullName evidence="1">Uncharacterized protein</fullName>
    </submittedName>
</protein>
<gene>
    <name evidence="1" type="ORF">LX15_006201</name>
</gene>